<gene>
    <name evidence="1" type="ORF">NMOB1V02_LOCUS9282</name>
</gene>
<name>A0A7R9GHX1_9CRUS</name>
<dbReference type="GO" id="GO:0005634">
    <property type="term" value="C:nucleus"/>
    <property type="evidence" value="ECO:0007669"/>
    <property type="project" value="TreeGrafter"/>
</dbReference>
<organism evidence="1">
    <name type="scientific">Notodromas monacha</name>
    <dbReference type="NCBI Taxonomy" id="399045"/>
    <lineage>
        <taxon>Eukaryota</taxon>
        <taxon>Metazoa</taxon>
        <taxon>Ecdysozoa</taxon>
        <taxon>Arthropoda</taxon>
        <taxon>Crustacea</taxon>
        <taxon>Oligostraca</taxon>
        <taxon>Ostracoda</taxon>
        <taxon>Podocopa</taxon>
        <taxon>Podocopida</taxon>
        <taxon>Cypridocopina</taxon>
        <taxon>Cypridoidea</taxon>
        <taxon>Cyprididae</taxon>
        <taxon>Notodromas</taxon>
    </lineage>
</organism>
<dbReference type="PANTHER" id="PTHR11668:SF496">
    <property type="entry name" value="SERINE_THREONINE-PROTEIN PHOSPHATASE"/>
    <property type="match status" value="1"/>
</dbReference>
<dbReference type="Gene3D" id="3.60.21.10">
    <property type="match status" value="1"/>
</dbReference>
<reference evidence="1" key="1">
    <citation type="submission" date="2020-11" db="EMBL/GenBank/DDBJ databases">
        <authorList>
            <person name="Tran Van P."/>
        </authorList>
    </citation>
    <scope>NUCLEOTIDE SEQUENCE</scope>
</reference>
<proteinExistence type="predicted"/>
<dbReference type="Proteomes" id="UP000678499">
    <property type="component" value="Unassembled WGS sequence"/>
</dbReference>
<sequence length="199" mass="22772">MREIPRPIDVPECGLVCDVLWSDPDELREIPRPIDVPECGLVCDVLWSDPDERVHIYACMPNSELPPGLPRQFRHFHQQPPSQPPIYVTILISVALMIFAQIVEEDAHEIQRLEGFPKGFGSRRSLPEMIIFVLDPVYRNAVNRVPYPLPGWRVGVAAWYTRARMLRSARSGNQKEVLIAESKTVIGSKILKRQPSDQW</sequence>
<dbReference type="GO" id="GO:0004722">
    <property type="term" value="F:protein serine/threonine phosphatase activity"/>
    <property type="evidence" value="ECO:0007669"/>
    <property type="project" value="TreeGrafter"/>
</dbReference>
<accession>A0A7R9GHX1</accession>
<dbReference type="SUPFAM" id="SSF56300">
    <property type="entry name" value="Metallo-dependent phosphatases"/>
    <property type="match status" value="1"/>
</dbReference>
<dbReference type="InterPro" id="IPR050341">
    <property type="entry name" value="PP1_catalytic_subunit"/>
</dbReference>
<keyword evidence="2" id="KW-1185">Reference proteome</keyword>
<evidence type="ECO:0000313" key="1">
    <source>
        <dbReference type="EMBL" id="CAD7281643.1"/>
    </source>
</evidence>
<dbReference type="EMBL" id="OA885083">
    <property type="protein sequence ID" value="CAD7281643.1"/>
    <property type="molecule type" value="Genomic_DNA"/>
</dbReference>
<evidence type="ECO:0000313" key="2">
    <source>
        <dbReference type="Proteomes" id="UP000678499"/>
    </source>
</evidence>
<dbReference type="PANTHER" id="PTHR11668">
    <property type="entry name" value="SERINE/THREONINE PROTEIN PHOSPHATASE"/>
    <property type="match status" value="1"/>
</dbReference>
<dbReference type="AlphaFoldDB" id="A0A7R9GHX1"/>
<evidence type="ECO:0008006" key="3">
    <source>
        <dbReference type="Google" id="ProtNLM"/>
    </source>
</evidence>
<protein>
    <recommendedName>
        <fullName evidence="3">Protein-serine/threonine phosphatase</fullName>
    </recommendedName>
</protein>
<dbReference type="GO" id="GO:0005737">
    <property type="term" value="C:cytoplasm"/>
    <property type="evidence" value="ECO:0007669"/>
    <property type="project" value="TreeGrafter"/>
</dbReference>
<dbReference type="InterPro" id="IPR029052">
    <property type="entry name" value="Metallo-depent_PP-like"/>
</dbReference>
<dbReference type="EMBL" id="CAJPEX010003046">
    <property type="protein sequence ID" value="CAG0921795.1"/>
    <property type="molecule type" value="Genomic_DNA"/>
</dbReference>